<keyword evidence="3" id="KW-1185">Reference proteome</keyword>
<evidence type="ECO:0000313" key="3">
    <source>
        <dbReference type="Proteomes" id="UP001597475"/>
    </source>
</evidence>
<name>A0ABW5P2K6_9DEIO</name>
<dbReference type="SUPFAM" id="SSF109854">
    <property type="entry name" value="DinB/YfiT-like putative metalloenzymes"/>
    <property type="match status" value="1"/>
</dbReference>
<feature type="domain" description="DinB-like" evidence="1">
    <location>
        <begin position="23"/>
        <end position="170"/>
    </location>
</feature>
<dbReference type="RefSeq" id="WP_386843276.1">
    <property type="nucleotide sequence ID" value="NZ_JBHUMK010000013.1"/>
</dbReference>
<reference evidence="3" key="1">
    <citation type="journal article" date="2019" name="Int. J. Syst. Evol. Microbiol.">
        <title>The Global Catalogue of Microorganisms (GCM) 10K type strain sequencing project: providing services to taxonomists for standard genome sequencing and annotation.</title>
        <authorList>
            <consortium name="The Broad Institute Genomics Platform"/>
            <consortium name="The Broad Institute Genome Sequencing Center for Infectious Disease"/>
            <person name="Wu L."/>
            <person name="Ma J."/>
        </authorList>
    </citation>
    <scope>NUCLEOTIDE SEQUENCE [LARGE SCALE GENOMIC DNA]</scope>
    <source>
        <strain evidence="3">KCTC 33842</strain>
    </source>
</reference>
<evidence type="ECO:0000259" key="1">
    <source>
        <dbReference type="Pfam" id="PF12867"/>
    </source>
</evidence>
<proteinExistence type="predicted"/>
<comment type="caution">
    <text evidence="2">The sequence shown here is derived from an EMBL/GenBank/DDBJ whole genome shotgun (WGS) entry which is preliminary data.</text>
</comment>
<sequence>MTSAPQPLQDPAQLLALGITPDEVRANLNAALNGLETHLRTRQTDWTTTQPGREWSPAQEAEHVLLINESMTGVMGLLLSDKPLREMPRTPGVLKDGKRQAPPFAQPTAEGLAYADLDTRWAEGRARLSAVAAQVSETPDRTFWHPFFGDLDALNWLRVVAGHAASHHALLKKSAPQHG</sequence>
<dbReference type="Gene3D" id="1.20.120.450">
    <property type="entry name" value="dinb family like domain"/>
    <property type="match status" value="1"/>
</dbReference>
<accession>A0ABW5P2K6</accession>
<dbReference type="InterPro" id="IPR034660">
    <property type="entry name" value="DinB/YfiT-like"/>
</dbReference>
<dbReference type="Pfam" id="PF12867">
    <property type="entry name" value="DinB_2"/>
    <property type="match status" value="1"/>
</dbReference>
<evidence type="ECO:0000313" key="2">
    <source>
        <dbReference type="EMBL" id="MFD2608608.1"/>
    </source>
</evidence>
<dbReference type="InterPro" id="IPR024775">
    <property type="entry name" value="DinB-like"/>
</dbReference>
<organism evidence="2 3">
    <name type="scientific">Deinococcus taklimakanensis</name>
    <dbReference type="NCBI Taxonomy" id="536443"/>
    <lineage>
        <taxon>Bacteria</taxon>
        <taxon>Thermotogati</taxon>
        <taxon>Deinococcota</taxon>
        <taxon>Deinococci</taxon>
        <taxon>Deinococcales</taxon>
        <taxon>Deinococcaceae</taxon>
        <taxon>Deinococcus</taxon>
    </lineage>
</organism>
<dbReference type="Proteomes" id="UP001597475">
    <property type="component" value="Unassembled WGS sequence"/>
</dbReference>
<dbReference type="EMBL" id="JBHUMK010000013">
    <property type="protein sequence ID" value="MFD2608608.1"/>
    <property type="molecule type" value="Genomic_DNA"/>
</dbReference>
<gene>
    <name evidence="2" type="ORF">ACFSR9_04015</name>
</gene>
<protein>
    <submittedName>
        <fullName evidence="2">DinB family protein</fullName>
    </submittedName>
</protein>